<organism evidence="2 3">
    <name type="scientific">Mycena indigotica</name>
    <dbReference type="NCBI Taxonomy" id="2126181"/>
    <lineage>
        <taxon>Eukaryota</taxon>
        <taxon>Fungi</taxon>
        <taxon>Dikarya</taxon>
        <taxon>Basidiomycota</taxon>
        <taxon>Agaricomycotina</taxon>
        <taxon>Agaricomycetes</taxon>
        <taxon>Agaricomycetidae</taxon>
        <taxon>Agaricales</taxon>
        <taxon>Marasmiineae</taxon>
        <taxon>Mycenaceae</taxon>
        <taxon>Mycena</taxon>
    </lineage>
</organism>
<keyword evidence="3" id="KW-1185">Reference proteome</keyword>
<dbReference type="PANTHER" id="PTHR43283">
    <property type="entry name" value="BETA-LACTAMASE-RELATED"/>
    <property type="match status" value="1"/>
</dbReference>
<dbReference type="GeneID" id="59347783"/>
<dbReference type="InterPro" id="IPR050789">
    <property type="entry name" value="Diverse_Enzym_Activities"/>
</dbReference>
<reference evidence="2" key="1">
    <citation type="submission" date="2020-05" db="EMBL/GenBank/DDBJ databases">
        <title>Mycena genomes resolve the evolution of fungal bioluminescence.</title>
        <authorList>
            <person name="Tsai I.J."/>
        </authorList>
    </citation>
    <scope>NUCLEOTIDE SEQUENCE</scope>
    <source>
        <strain evidence="2">171206Taipei</strain>
    </source>
</reference>
<dbReference type="PANTHER" id="PTHR43283:SF3">
    <property type="entry name" value="BETA-LACTAMASE FAMILY PROTEIN (AFU_ORTHOLOGUE AFUA_5G07500)"/>
    <property type="match status" value="1"/>
</dbReference>
<dbReference type="Pfam" id="PF00144">
    <property type="entry name" value="Beta-lactamase"/>
    <property type="match status" value="1"/>
</dbReference>
<keyword evidence="2" id="KW-0012">Acyltransferase</keyword>
<sequence>MVTVSREQQDAIRNLMHDSVSSGNLPPLYVAVSDRNGEIFMHQESSTSYSLPEDTVFWICSQTKLITSIAALQLIERGMIQLDTRVSDILPELAEPSVQGSPAKHEITFGQLLNHTSGLKYTTSGPSYGAQVYQSNSEFLAKIRGSGLHQSLKFEPGTDFAYGYSTDCMGFIIEKLSGQTLERYFEDNIFSPLGISSASFYLTPALKARSLPLHFRDGNNEIILWDHQTEIINQDPETLKVHLGGVGLYASLQDYLALLRHLLQIQANKATQPIMSKTSCDALFDPTLNEKAANSLAKMLGLATGQVQFSCGLMIEMEDKTGRRKKGSGSWAGYACTSHFVDPTTGIAVVFGTQLLPSGDYDLAYERLWMEIEAALYKGLTA</sequence>
<name>A0A8H6SGL7_9AGAR</name>
<dbReference type="SUPFAM" id="SSF56601">
    <property type="entry name" value="beta-lactamase/transpeptidase-like"/>
    <property type="match status" value="1"/>
</dbReference>
<accession>A0A8H6SGL7</accession>
<evidence type="ECO:0000259" key="1">
    <source>
        <dbReference type="Pfam" id="PF00144"/>
    </source>
</evidence>
<evidence type="ECO:0000313" key="3">
    <source>
        <dbReference type="Proteomes" id="UP000636479"/>
    </source>
</evidence>
<dbReference type="RefSeq" id="XP_037218509.1">
    <property type="nucleotide sequence ID" value="XM_037365267.1"/>
</dbReference>
<proteinExistence type="predicted"/>
<gene>
    <name evidence="2" type="ORF">MIND_00860500</name>
</gene>
<keyword evidence="2" id="KW-0808">Transferase</keyword>
<dbReference type="GO" id="GO:0016746">
    <property type="term" value="F:acyltransferase activity"/>
    <property type="evidence" value="ECO:0007669"/>
    <property type="project" value="UniProtKB-KW"/>
</dbReference>
<evidence type="ECO:0000313" key="2">
    <source>
        <dbReference type="EMBL" id="KAF7299121.1"/>
    </source>
</evidence>
<dbReference type="EMBL" id="JACAZF010000007">
    <property type="protein sequence ID" value="KAF7299121.1"/>
    <property type="molecule type" value="Genomic_DNA"/>
</dbReference>
<feature type="domain" description="Beta-lactamase-related" evidence="1">
    <location>
        <begin position="13"/>
        <end position="361"/>
    </location>
</feature>
<dbReference type="InterPro" id="IPR001466">
    <property type="entry name" value="Beta-lactam-related"/>
</dbReference>
<dbReference type="InterPro" id="IPR012338">
    <property type="entry name" value="Beta-lactam/transpept-like"/>
</dbReference>
<comment type="caution">
    <text evidence="2">The sequence shown here is derived from an EMBL/GenBank/DDBJ whole genome shotgun (WGS) entry which is preliminary data.</text>
</comment>
<dbReference type="Gene3D" id="3.40.710.10">
    <property type="entry name" value="DD-peptidase/beta-lactamase superfamily"/>
    <property type="match status" value="1"/>
</dbReference>
<dbReference type="OrthoDB" id="428260at2759"/>
<protein>
    <submittedName>
        <fullName evidence="2">Acyltransferase mlcH</fullName>
    </submittedName>
</protein>
<dbReference type="Proteomes" id="UP000636479">
    <property type="component" value="Unassembled WGS sequence"/>
</dbReference>
<dbReference type="AlphaFoldDB" id="A0A8H6SGL7"/>